<keyword evidence="3" id="KW-1185">Reference proteome</keyword>
<dbReference type="AlphaFoldDB" id="A0A1M5W5G4"/>
<dbReference type="STRING" id="996342.SAMN05443551_3255"/>
<proteinExistence type="predicted"/>
<name>A0A1M5W5G4_9RHOB</name>
<evidence type="ECO:0000313" key="2">
    <source>
        <dbReference type="EMBL" id="SHH82434.1"/>
    </source>
</evidence>
<organism evidence="2 3">
    <name type="scientific">Marivita hallyeonensis</name>
    <dbReference type="NCBI Taxonomy" id="996342"/>
    <lineage>
        <taxon>Bacteria</taxon>
        <taxon>Pseudomonadati</taxon>
        <taxon>Pseudomonadota</taxon>
        <taxon>Alphaproteobacteria</taxon>
        <taxon>Rhodobacterales</taxon>
        <taxon>Roseobacteraceae</taxon>
        <taxon>Marivita</taxon>
    </lineage>
</organism>
<reference evidence="2 3" key="1">
    <citation type="submission" date="2016-11" db="EMBL/GenBank/DDBJ databases">
        <authorList>
            <person name="Jaros S."/>
            <person name="Januszkiewicz K."/>
            <person name="Wedrychowicz H."/>
        </authorList>
    </citation>
    <scope>NUCLEOTIDE SEQUENCE [LARGE SCALE GENOMIC DNA]</scope>
    <source>
        <strain evidence="2 3">DSM 29431</strain>
    </source>
</reference>
<accession>A0A1M5W5G4</accession>
<evidence type="ECO:0000313" key="3">
    <source>
        <dbReference type="Proteomes" id="UP000184221"/>
    </source>
</evidence>
<feature type="region of interest" description="Disordered" evidence="1">
    <location>
        <begin position="203"/>
        <end position="222"/>
    </location>
</feature>
<gene>
    <name evidence="2" type="ORF">SAMN05443551_3255</name>
</gene>
<feature type="compositionally biased region" description="Basic residues" evidence="1">
    <location>
        <begin position="207"/>
        <end position="222"/>
    </location>
</feature>
<protein>
    <submittedName>
        <fullName evidence="2">Uncharacterized protein</fullName>
    </submittedName>
</protein>
<sequence>MAFQLTTEKPSVTFVIPRGMPNRLAASLPGHWSSVIDISSNCPGSSSIHGGVHLVISEFSSGNYSGWVDTGKAEAVAVSGLTSCGAAIMISSGLERMAAAHMSGDVQFNEEWCAKLGYTAPDAASSSTAPTANPALPFLILATGPEGGLNAEAVLRRYAKALRLLLMPNRVIFVKGARSVLACRSDDGHSVIVHAQRDVHCPEPPKKTRKPGKFKNLFSRKT</sequence>
<dbReference type="EMBL" id="FQXC01000004">
    <property type="protein sequence ID" value="SHH82434.1"/>
    <property type="molecule type" value="Genomic_DNA"/>
</dbReference>
<evidence type="ECO:0000256" key="1">
    <source>
        <dbReference type="SAM" id="MobiDB-lite"/>
    </source>
</evidence>
<dbReference type="Proteomes" id="UP000184221">
    <property type="component" value="Unassembled WGS sequence"/>
</dbReference>